<dbReference type="InterPro" id="IPR001434">
    <property type="entry name" value="OmcB-like_DUF11"/>
</dbReference>
<proteinExistence type="predicted"/>
<gene>
    <name evidence="3" type="ORF">FW778_11070</name>
</gene>
<dbReference type="NCBIfam" id="TIGR04183">
    <property type="entry name" value="Por_Secre_tail"/>
    <property type="match status" value="1"/>
</dbReference>
<reference evidence="3 4" key="1">
    <citation type="submission" date="2019-09" db="EMBL/GenBank/DDBJ databases">
        <title>Draft genome sequence of Ginsengibacter sp. BR5-29.</title>
        <authorList>
            <person name="Im W.-T."/>
        </authorList>
    </citation>
    <scope>NUCLEOTIDE SEQUENCE [LARGE SCALE GENOMIC DNA]</scope>
    <source>
        <strain evidence="3 4">BR5-29</strain>
    </source>
</reference>
<dbReference type="Proteomes" id="UP000326903">
    <property type="component" value="Unassembled WGS sequence"/>
</dbReference>
<dbReference type="EMBL" id="VYQF01000002">
    <property type="protein sequence ID" value="KAA9039363.1"/>
    <property type="molecule type" value="Genomic_DNA"/>
</dbReference>
<dbReference type="InterPro" id="IPR047589">
    <property type="entry name" value="DUF11_rpt"/>
</dbReference>
<dbReference type="InterPro" id="IPR026444">
    <property type="entry name" value="Secre_tail"/>
</dbReference>
<comment type="caution">
    <text evidence="3">The sequence shown here is derived from an EMBL/GenBank/DDBJ whole genome shotgun (WGS) entry which is preliminary data.</text>
</comment>
<dbReference type="Pfam" id="PF01345">
    <property type="entry name" value="DUF11"/>
    <property type="match status" value="1"/>
</dbReference>
<accession>A0A5J5II49</accession>
<evidence type="ECO:0000259" key="1">
    <source>
        <dbReference type="Pfam" id="PF01345"/>
    </source>
</evidence>
<feature type="domain" description="DUF11" evidence="1">
    <location>
        <begin position="382"/>
        <end position="444"/>
    </location>
</feature>
<evidence type="ECO:0000313" key="3">
    <source>
        <dbReference type="EMBL" id="KAA9039363.1"/>
    </source>
</evidence>
<name>A0A5J5II49_9BACT</name>
<dbReference type="Gene3D" id="2.60.40.740">
    <property type="match status" value="1"/>
</dbReference>
<dbReference type="AlphaFoldDB" id="A0A5J5II49"/>
<protein>
    <submittedName>
        <fullName evidence="3">DUF11 domain-containing protein</fullName>
    </submittedName>
</protein>
<dbReference type="NCBIfam" id="TIGR01451">
    <property type="entry name" value="B_ant_repeat"/>
    <property type="match status" value="1"/>
</dbReference>
<evidence type="ECO:0000313" key="4">
    <source>
        <dbReference type="Proteomes" id="UP000326903"/>
    </source>
</evidence>
<keyword evidence="4" id="KW-1185">Reference proteome</keyword>
<organism evidence="3 4">
    <name type="scientific">Ginsengibacter hankyongi</name>
    <dbReference type="NCBI Taxonomy" id="2607284"/>
    <lineage>
        <taxon>Bacteria</taxon>
        <taxon>Pseudomonadati</taxon>
        <taxon>Bacteroidota</taxon>
        <taxon>Chitinophagia</taxon>
        <taxon>Chitinophagales</taxon>
        <taxon>Chitinophagaceae</taxon>
        <taxon>Ginsengibacter</taxon>
    </lineage>
</organism>
<feature type="domain" description="Secretion system C-terminal sorting" evidence="2">
    <location>
        <begin position="649"/>
        <end position="724"/>
    </location>
</feature>
<dbReference type="Pfam" id="PF18962">
    <property type="entry name" value="Por_Secre_tail"/>
    <property type="match status" value="1"/>
</dbReference>
<sequence length="727" mass="78846">MDFLTFSISLQKYKSRLLLIAVYLIMTSAIVHAQARNYTLVYSDNIKGGTAIFGNTLLQVINNDTINTIKMNDNNVDGNSIYGNDNENMKDVDIDGSTGGYGSVTVNSSSADLILPAGNNKIKLARLYWGGRIRNSDFDLTAYANQTIKLRKGTSVPYSNITALGIEKITIVSGYSQYQAYADITDFVKNSGAGTYEVGNAPLSTGAIDNGGNNGGWCIVVVYENDAVNYNSIRIYDGFQQVYNNGNPLSNSVTLTGLNVPSGQLAAGDAKMGVLAWEGDANLAGDYLKINGNLFSNTTNPVDNLWNGTITDNGLHVSSKNPNYTNQMGLDIDQFDMGTGYGIFPNAGSITLEFGTTSDKYFPGLFSFIIRMKDPTINIDNTVSDANNNHFANLNEVLTYTLKGENSGPGNANSVVITDTLPATVTYVPNSLKIISSPGVTTGIQTDISGDDIAEYIENGSIKTIQFRIGTAATSSNGGTLAPYETYEVQFKVTVNDPGTGKQIPPIMNIARIKALSDANVNFVDDGTAIINPDNGPENGPLPVTMVSFTVSPLQDKKVKLDWKTSMEINCSKYKIVRSFDGNIFNYVAEVPGAGTTSSIHSYSFIDDVSSAGCPIIYYRIDQIDNDWKSSYSKVLPVKITDETRQLIISPNPFTSSINIKITWNKNENVTAKIINLQGSEVITKGIKMNNGVNYIAIDELSDLPPGNYFIQFISATERFTKKITKQ</sequence>
<evidence type="ECO:0000259" key="2">
    <source>
        <dbReference type="Pfam" id="PF18962"/>
    </source>
</evidence>